<accession>A0A382BLC6</accession>
<sequence>VVPHQLRWHGILAVTASYLVSRVLCATLRISIKGNAQAISKFSEGPVILCMWHNRLVLGFPIFRRFFLTPQPHRRVATIVSASKDGAMLARFFEHHGVKPVRGSSSRRGARALRELTRWADKGYDLAITPDGPRGPKYAVQGGVITLAQLTGLPIVPFLAQIHSKKIFDSWDGFQMPLPFSRCDVHVGEFLQVPRGADSEECEAARHTLEQRMLDLTID</sequence>
<evidence type="ECO:0000259" key="1">
    <source>
        <dbReference type="Pfam" id="PF04028"/>
    </source>
</evidence>
<gene>
    <name evidence="2" type="ORF">METZ01_LOCUS166851</name>
</gene>
<evidence type="ECO:0000313" key="2">
    <source>
        <dbReference type="EMBL" id="SVB13997.1"/>
    </source>
</evidence>
<dbReference type="InterPro" id="IPR007172">
    <property type="entry name" value="DUF374"/>
</dbReference>
<dbReference type="EMBL" id="UINC01030122">
    <property type="protein sequence ID" value="SVB13997.1"/>
    <property type="molecule type" value="Genomic_DNA"/>
</dbReference>
<proteinExistence type="predicted"/>
<organism evidence="2">
    <name type="scientific">marine metagenome</name>
    <dbReference type="NCBI Taxonomy" id="408172"/>
    <lineage>
        <taxon>unclassified sequences</taxon>
        <taxon>metagenomes</taxon>
        <taxon>ecological metagenomes</taxon>
    </lineage>
</organism>
<reference evidence="2" key="1">
    <citation type="submission" date="2018-05" db="EMBL/GenBank/DDBJ databases">
        <authorList>
            <person name="Lanie J.A."/>
            <person name="Ng W.-L."/>
            <person name="Kazmierczak K.M."/>
            <person name="Andrzejewski T.M."/>
            <person name="Davidsen T.M."/>
            <person name="Wayne K.J."/>
            <person name="Tettelin H."/>
            <person name="Glass J.I."/>
            <person name="Rusch D."/>
            <person name="Podicherti R."/>
            <person name="Tsui H.-C.T."/>
            <person name="Winkler M.E."/>
        </authorList>
    </citation>
    <scope>NUCLEOTIDE SEQUENCE</scope>
</reference>
<dbReference type="CDD" id="cd07983">
    <property type="entry name" value="LPLAT_DUF374-like"/>
    <property type="match status" value="1"/>
</dbReference>
<feature type="non-terminal residue" evidence="2">
    <location>
        <position position="1"/>
    </location>
</feature>
<name>A0A382BLC6_9ZZZZ</name>
<dbReference type="AlphaFoldDB" id="A0A382BLC6"/>
<feature type="domain" description="DUF374" evidence="1">
    <location>
        <begin position="71"/>
        <end position="136"/>
    </location>
</feature>
<dbReference type="Pfam" id="PF04028">
    <property type="entry name" value="DUF374"/>
    <property type="match status" value="1"/>
</dbReference>
<protein>
    <recommendedName>
        <fullName evidence="1">DUF374 domain-containing protein</fullName>
    </recommendedName>
</protein>